<keyword evidence="1" id="KW-0732">Signal</keyword>
<proteinExistence type="predicted"/>
<name>H1XSR4_CALAY</name>
<evidence type="ECO:0000256" key="1">
    <source>
        <dbReference type="SAM" id="SignalP"/>
    </source>
</evidence>
<dbReference type="GO" id="GO:0030246">
    <property type="term" value="F:carbohydrate binding"/>
    <property type="evidence" value="ECO:0007669"/>
    <property type="project" value="InterPro"/>
</dbReference>
<dbReference type="Gene3D" id="2.60.40.4070">
    <property type="match status" value="1"/>
</dbReference>
<evidence type="ECO:0008006" key="6">
    <source>
        <dbReference type="Google" id="ProtNLM"/>
    </source>
</evidence>
<dbReference type="GO" id="GO:0016052">
    <property type="term" value="P:carbohydrate catabolic process"/>
    <property type="evidence" value="ECO:0007669"/>
    <property type="project" value="InterPro"/>
</dbReference>
<dbReference type="Gene3D" id="2.60.40.1190">
    <property type="match status" value="1"/>
</dbReference>
<sequence precursor="true">MKKFFLIVTILILSMSFALVAQDKVWVPVFKFALDGNPVDEYFVLEHAQGNGIDADHRYADASSMLEYHFDLSRFEQENNQHPLFLRIFLWNEYIVKISDVEITNVDEGELVAIYSDDPENNPVHDGSNVTWIDVPLQDYYDLGWTDLYLAFFDGRPQDGWGPSVRYIGFYYQEDPANIPDNGVNVIIQDNDLIMVDGDFADWDTQAGWVNLKTGAEGVIADGTVGDATDLEAHVSICMDNDNLYIAAEVTDDSVVVAGDSLTFYFGAYNLDTLNAYSSHTNMPDLGLSGYRNKTEPDYKISLIVANGAVDLYESKIVKGILPEAEAVCVKTENGYKIEARIPFLDLFVPGDIVQPFTPLETTFSPFAFKITDADMGGVDTTKVVDFVPNNAAPETDYLVAGYEGSGVDNWHRWADGTSTIAYNFNVANLTSGFSENTEYKFNVRVGNEYIVEVAPTLDGERTEVLRWSEPIDSVLISFIPNNQAPETDYLVPGYEGAGVDNWHRWADAQTVVAYRFSVADLQAMAEENSELIYQTEISNEYVVRVANSTDTIEVARWSEEGTPVHDMSNKAWIEFSLQPYVDAGWDSITVLYSDGIPTDGWGASISNVKIIGRKPGIPVHDLSNMAWQSFSLDPFIAQGWQEIYVFFTDGIPTDGWGASISNVNIEAIESTVAADGALITARDLDVDVSPASWGLKTDCIDKRTKETNEEIAKGILFEFIPNNQAPETDYLVPGYTGSGVDDNHRWADGTDTIAYKFNLDEIEAMAPGQEIFIEFDVCNEYVISISDAVDGDKIEYIRWSEKGVPVHDGSNRQNVAISLREIRDLGFLDLYVFFTDGIPTDGWGPSIYAVRFYYTGIYNYTPTPIAFRANNTPPETDYLVPGYEGSGVDNWHRWADGESVIAYKFGKDELLQNIEEGSEPFFNVHIANEYVVSVAGTLEGERTEVLRWSDDNIPVHDASNIGWQSFSLQPFIDQEYDSIYVFFTDGIPTDGWGASVDSVYISYREIYVYNELVRFQCDGNTDELNYLVPGYEGSGIDFDHRFADGNMIMAYKFNKAQILEMSGGNDNIVIRFELRNEYVVSVASDVNGERIEVFRWSEDNIPVHDGLNQTVLALNIKPYFDMGWEDVYLIFEDGIKDTGWGPSLFWISVNSLGKLETGMQDELTNLPTTFELGQNYPNPFNPETNIRYSLPAAGHVTLTIYNVLGQKVRTLVNQVQTPGVYKIKWNGMNDSNLKVASGIYFYEIKFKDKKLLKKMILLR</sequence>
<dbReference type="Proteomes" id="UP000004671">
    <property type="component" value="Chromosome"/>
</dbReference>
<gene>
    <name evidence="4" type="ORF">Calab_0648</name>
</gene>
<evidence type="ECO:0000259" key="3">
    <source>
        <dbReference type="Pfam" id="PF13860"/>
    </source>
</evidence>
<dbReference type="InterPro" id="IPR026444">
    <property type="entry name" value="Secre_tail"/>
</dbReference>
<evidence type="ECO:0000313" key="5">
    <source>
        <dbReference type="Proteomes" id="UP000004671"/>
    </source>
</evidence>
<evidence type="ECO:0000313" key="4">
    <source>
        <dbReference type="EMBL" id="EHO40291.1"/>
    </source>
</evidence>
<protein>
    <recommendedName>
        <fullName evidence="6">Por secretion system C-terminal sorting domain-containing protein</fullName>
    </recommendedName>
</protein>
<dbReference type="OrthoDB" id="3799094at2"/>
<dbReference type="PaxDb" id="880073-Calab_0648"/>
<dbReference type="RefSeq" id="WP_006927240.1">
    <property type="nucleotide sequence ID" value="NZ_CM001402.1"/>
</dbReference>
<dbReference type="HOGENOM" id="CLU_264896_0_0_0"/>
<feature type="domain" description="FlgD/Vpr Ig-like" evidence="3">
    <location>
        <begin position="1188"/>
        <end position="1246"/>
    </location>
</feature>
<dbReference type="SUPFAM" id="SSF49344">
    <property type="entry name" value="CBD9-like"/>
    <property type="match status" value="1"/>
</dbReference>
<dbReference type="InParanoid" id="H1XSR4"/>
<dbReference type="AlphaFoldDB" id="H1XSR4"/>
<reference evidence="4 5" key="1">
    <citation type="submission" date="2011-09" db="EMBL/GenBank/DDBJ databases">
        <title>The permanent draft genome of Caldithrix abyssi DSM 13497.</title>
        <authorList>
            <consortium name="US DOE Joint Genome Institute (JGI-PGF)"/>
            <person name="Lucas S."/>
            <person name="Han J."/>
            <person name="Lapidus A."/>
            <person name="Bruce D."/>
            <person name="Goodwin L."/>
            <person name="Pitluck S."/>
            <person name="Peters L."/>
            <person name="Kyrpides N."/>
            <person name="Mavromatis K."/>
            <person name="Ivanova N."/>
            <person name="Mikhailova N."/>
            <person name="Chertkov O."/>
            <person name="Detter J.C."/>
            <person name="Tapia R."/>
            <person name="Han C."/>
            <person name="Land M."/>
            <person name="Hauser L."/>
            <person name="Markowitz V."/>
            <person name="Cheng J.-F."/>
            <person name="Hugenholtz P."/>
            <person name="Woyke T."/>
            <person name="Wu D."/>
            <person name="Spring S."/>
            <person name="Brambilla E."/>
            <person name="Klenk H.-P."/>
            <person name="Eisen J.A."/>
        </authorList>
    </citation>
    <scope>NUCLEOTIDE SEQUENCE [LARGE SCALE GENOMIC DNA]</scope>
    <source>
        <strain evidence="4 5">DSM 13497</strain>
    </source>
</reference>
<feature type="signal peptide" evidence="1">
    <location>
        <begin position="1"/>
        <end position="21"/>
    </location>
</feature>
<accession>H1XSR4</accession>
<dbReference type="InterPro" id="IPR025965">
    <property type="entry name" value="FlgD/Vpr_Ig-like"/>
</dbReference>
<dbReference type="InterPro" id="IPR010502">
    <property type="entry name" value="Carb-bd_dom_fam9"/>
</dbReference>
<dbReference type="EMBL" id="CM001402">
    <property type="protein sequence ID" value="EHO40291.1"/>
    <property type="molecule type" value="Genomic_DNA"/>
</dbReference>
<feature type="domain" description="Carbohydrate-binding" evidence="2">
    <location>
        <begin position="209"/>
        <end position="384"/>
    </location>
</feature>
<organism evidence="4 5">
    <name type="scientific">Caldithrix abyssi DSM 13497</name>
    <dbReference type="NCBI Taxonomy" id="880073"/>
    <lineage>
        <taxon>Bacteria</taxon>
        <taxon>Pseudomonadati</taxon>
        <taxon>Calditrichota</taxon>
        <taxon>Calditrichia</taxon>
        <taxon>Calditrichales</taxon>
        <taxon>Calditrichaceae</taxon>
        <taxon>Caldithrix</taxon>
    </lineage>
</organism>
<dbReference type="GO" id="GO:0004553">
    <property type="term" value="F:hydrolase activity, hydrolyzing O-glycosyl compounds"/>
    <property type="evidence" value="ECO:0007669"/>
    <property type="project" value="InterPro"/>
</dbReference>
<dbReference type="STRING" id="880073.Cabys_3491"/>
<keyword evidence="5" id="KW-1185">Reference proteome</keyword>
<evidence type="ECO:0000259" key="2">
    <source>
        <dbReference type="Pfam" id="PF06452"/>
    </source>
</evidence>
<dbReference type="eggNOG" id="COG4447">
    <property type="taxonomic scope" value="Bacteria"/>
</dbReference>
<feature type="chain" id="PRO_5003557763" description="Por secretion system C-terminal sorting domain-containing protein" evidence="1">
    <location>
        <begin position="22"/>
        <end position="1260"/>
    </location>
</feature>
<dbReference type="Pfam" id="PF13860">
    <property type="entry name" value="FlgD_ig"/>
    <property type="match status" value="1"/>
</dbReference>
<dbReference type="NCBIfam" id="TIGR04183">
    <property type="entry name" value="Por_Secre_tail"/>
    <property type="match status" value="1"/>
</dbReference>
<dbReference type="Pfam" id="PF06452">
    <property type="entry name" value="CBM9_1"/>
    <property type="match status" value="1"/>
</dbReference>